<feature type="transmembrane region" description="Helical" evidence="15">
    <location>
        <begin position="67"/>
        <end position="87"/>
    </location>
</feature>
<keyword evidence="3" id="KW-0813">Transport</keyword>
<evidence type="ECO:0008006" key="18">
    <source>
        <dbReference type="Google" id="ProtNLM"/>
    </source>
</evidence>
<dbReference type="CDD" id="cd10322">
    <property type="entry name" value="SLC5sbd"/>
    <property type="match status" value="1"/>
</dbReference>
<keyword evidence="9" id="KW-0406">Ion transport</keyword>
<keyword evidence="17" id="KW-1185">Reference proteome</keyword>
<feature type="transmembrane region" description="Helical" evidence="15">
    <location>
        <begin position="154"/>
        <end position="174"/>
    </location>
</feature>
<comment type="caution">
    <text evidence="16">The sequence shown here is derived from an EMBL/GenBank/DDBJ whole genome shotgun (WGS) entry which is preliminary data.</text>
</comment>
<keyword evidence="11" id="KW-0739">Sodium transport</keyword>
<keyword evidence="14" id="KW-0175">Coiled coil</keyword>
<dbReference type="InterPro" id="IPR001734">
    <property type="entry name" value="Na/solute_symporter"/>
</dbReference>
<proteinExistence type="inferred from homology"/>
<evidence type="ECO:0000256" key="6">
    <source>
        <dbReference type="ARBA" id="ARBA00022847"/>
    </source>
</evidence>
<name>A0A437QCJ2_9GAMM</name>
<comment type="similarity">
    <text evidence="2 13">Belongs to the sodium:solute symporter (SSF) (TC 2.A.21) family.</text>
</comment>
<dbReference type="GO" id="GO:0015293">
    <property type="term" value="F:symporter activity"/>
    <property type="evidence" value="ECO:0007669"/>
    <property type="project" value="UniProtKB-KW"/>
</dbReference>
<dbReference type="Pfam" id="PF00474">
    <property type="entry name" value="SSF"/>
    <property type="match status" value="1"/>
</dbReference>
<evidence type="ECO:0000256" key="5">
    <source>
        <dbReference type="ARBA" id="ARBA00022692"/>
    </source>
</evidence>
<evidence type="ECO:0000256" key="8">
    <source>
        <dbReference type="ARBA" id="ARBA00023053"/>
    </source>
</evidence>
<evidence type="ECO:0000256" key="3">
    <source>
        <dbReference type="ARBA" id="ARBA00022448"/>
    </source>
</evidence>
<keyword evidence="10 15" id="KW-0472">Membrane</keyword>
<dbReference type="InterPro" id="IPR050277">
    <property type="entry name" value="Sodium:Solute_Symporter"/>
</dbReference>
<keyword evidence="4" id="KW-1003">Cell membrane</keyword>
<comment type="subcellular location">
    <subcellularLocation>
        <location evidence="1">Cell membrane</location>
        <topology evidence="1">Multi-pass membrane protein</topology>
    </subcellularLocation>
</comment>
<keyword evidence="8" id="KW-0915">Sodium</keyword>
<evidence type="ECO:0000256" key="10">
    <source>
        <dbReference type="ARBA" id="ARBA00023136"/>
    </source>
</evidence>
<evidence type="ECO:0000256" key="1">
    <source>
        <dbReference type="ARBA" id="ARBA00004651"/>
    </source>
</evidence>
<feature type="transmembrane region" description="Helical" evidence="15">
    <location>
        <begin position="434"/>
        <end position="456"/>
    </location>
</feature>
<dbReference type="AlphaFoldDB" id="A0A437QCJ2"/>
<dbReference type="Proteomes" id="UP000282818">
    <property type="component" value="Unassembled WGS sequence"/>
</dbReference>
<feature type="transmembrane region" description="Helical" evidence="15">
    <location>
        <begin position="490"/>
        <end position="512"/>
    </location>
</feature>
<dbReference type="RefSeq" id="WP_127692433.1">
    <property type="nucleotide sequence ID" value="NZ_SACQ01000001.1"/>
</dbReference>
<feature type="transmembrane region" description="Helical" evidence="15">
    <location>
        <begin position="186"/>
        <end position="213"/>
    </location>
</feature>
<evidence type="ECO:0000256" key="14">
    <source>
        <dbReference type="SAM" id="Coils"/>
    </source>
</evidence>
<dbReference type="InterPro" id="IPR038377">
    <property type="entry name" value="Na/Glc_symporter_sf"/>
</dbReference>
<evidence type="ECO:0000256" key="15">
    <source>
        <dbReference type="SAM" id="Phobius"/>
    </source>
</evidence>
<evidence type="ECO:0000256" key="13">
    <source>
        <dbReference type="RuleBase" id="RU362091"/>
    </source>
</evidence>
<feature type="transmembrane region" description="Helical" evidence="15">
    <location>
        <begin position="6"/>
        <end position="25"/>
    </location>
</feature>
<dbReference type="Gene3D" id="1.20.1730.10">
    <property type="entry name" value="Sodium/glucose cotransporter"/>
    <property type="match status" value="1"/>
</dbReference>
<evidence type="ECO:0000256" key="4">
    <source>
        <dbReference type="ARBA" id="ARBA00022475"/>
    </source>
</evidence>
<organism evidence="16 17">
    <name type="scientific">Neptunomonas marina</name>
    <dbReference type="NCBI Taxonomy" id="1815562"/>
    <lineage>
        <taxon>Bacteria</taxon>
        <taxon>Pseudomonadati</taxon>
        <taxon>Pseudomonadota</taxon>
        <taxon>Gammaproteobacteria</taxon>
        <taxon>Oceanospirillales</taxon>
        <taxon>Oceanospirillaceae</taxon>
        <taxon>Neptunomonas</taxon>
    </lineage>
</organism>
<evidence type="ECO:0000256" key="11">
    <source>
        <dbReference type="ARBA" id="ARBA00023201"/>
    </source>
</evidence>
<evidence type="ECO:0000256" key="9">
    <source>
        <dbReference type="ARBA" id="ARBA00023065"/>
    </source>
</evidence>
<comment type="catalytic activity">
    <reaction evidence="12">
        <text>L-proline(in) + Na(+)(in) = L-proline(out) + Na(+)(out)</text>
        <dbReference type="Rhea" id="RHEA:28967"/>
        <dbReference type="ChEBI" id="CHEBI:29101"/>
        <dbReference type="ChEBI" id="CHEBI:60039"/>
    </reaction>
</comment>
<evidence type="ECO:0000313" key="16">
    <source>
        <dbReference type="EMBL" id="RVU32264.1"/>
    </source>
</evidence>
<dbReference type="PANTHER" id="PTHR48086:SF3">
    <property type="entry name" value="SODIUM_PROLINE SYMPORTER"/>
    <property type="match status" value="1"/>
</dbReference>
<feature type="transmembrane region" description="Helical" evidence="15">
    <location>
        <begin position="325"/>
        <end position="353"/>
    </location>
</feature>
<gene>
    <name evidence="16" type="ORF">EOE65_01020</name>
</gene>
<feature type="transmembrane region" description="Helical" evidence="15">
    <location>
        <begin position="400"/>
        <end position="427"/>
    </location>
</feature>
<keyword evidence="5 15" id="KW-0812">Transmembrane</keyword>
<feature type="transmembrane region" description="Helical" evidence="15">
    <location>
        <begin position="280"/>
        <end position="305"/>
    </location>
</feature>
<accession>A0A437QCJ2</accession>
<sequence length="736" mass="82210">MFSPLVVVSTILIYMACLFGIAQLVERRVATTGETFKSPWIYALSLAIYHTSWTFYGSVGFASTSGLLFLGIYVGALIGIALWWVILRKMVIAKEVFRITSVADFLSTRYRRSQKIAGLVTLIALTGLLPYIALQLKAFISSFEIITQQSSDQWSYSGLLVTLLMTLFTILFGAKRLDPTERHQGMVVVMVVESMVKIVAVFSVGLFVLYGLYDGIGDLNARIAEAELTHLTSASATEHSFSMWVTLIILSFSGIYLLPRQFHMSVVENTDQHHIKTAMWVFPLYMIAINLFVIPIAAAGLLGDFSNHQADYFALLLPQEAGQSALTMLVFIGGFSASTAMIIVTTVTLATMVSNHWVLPTIERFSKAQGLRPYLLQMRWALVALILASAYWFEHEFSDSYILVAIGLLSFVAVLQFAPAVFGGLFWPRGNSAGAFAGLLAGFGIWVYTLAIPTFIKNGWLDPNILLAGPWGIELLRPEALFGLDGFHPIAHSVIWSLSFNLIFYVVGSLIYQPHKDERTFTTEFMSVLTPVRKPAKARPTGLDSYIPLSAKLEESQHLLAQYLSDDKSRDAIFTICEDLQVAGKTHITIIELMEFHRMVEHILAGSIGAASAHRAMEQNIRYSTRESSDLKALYSHIVSELKGGPSSTAGSMLTTDTSALEQHGLIGELQSSIDKLELKNQEHLTRLARLEEKLEKRDHDIFKYRMEAQRKERDNKDLRLELEDMKQKLLAQREE</sequence>
<feature type="transmembrane region" description="Helical" evidence="15">
    <location>
        <begin position="40"/>
        <end position="61"/>
    </location>
</feature>
<dbReference type="GO" id="GO:0005886">
    <property type="term" value="C:plasma membrane"/>
    <property type="evidence" value="ECO:0007669"/>
    <property type="project" value="UniProtKB-SubCell"/>
</dbReference>
<feature type="transmembrane region" description="Helical" evidence="15">
    <location>
        <begin position="116"/>
        <end position="134"/>
    </location>
</feature>
<reference evidence="16 17" key="1">
    <citation type="submission" date="2019-01" db="EMBL/GenBank/DDBJ databases">
        <authorList>
            <person name="Chen W.-M."/>
        </authorList>
    </citation>
    <scope>NUCLEOTIDE SEQUENCE [LARGE SCALE GENOMIC DNA]</scope>
    <source>
        <strain evidence="16 17">HPM-16</strain>
    </source>
</reference>
<feature type="transmembrane region" description="Helical" evidence="15">
    <location>
        <begin position="241"/>
        <end position="259"/>
    </location>
</feature>
<feature type="coiled-coil region" evidence="14">
    <location>
        <begin position="667"/>
        <end position="736"/>
    </location>
</feature>
<dbReference type="PANTHER" id="PTHR48086">
    <property type="entry name" value="SODIUM/PROLINE SYMPORTER-RELATED"/>
    <property type="match status" value="1"/>
</dbReference>
<feature type="transmembrane region" description="Helical" evidence="15">
    <location>
        <begin position="374"/>
        <end position="394"/>
    </location>
</feature>
<evidence type="ECO:0000256" key="7">
    <source>
        <dbReference type="ARBA" id="ARBA00022989"/>
    </source>
</evidence>
<dbReference type="PROSITE" id="PS50283">
    <property type="entry name" value="NA_SOLUT_SYMP_3"/>
    <property type="match status" value="1"/>
</dbReference>
<evidence type="ECO:0000313" key="17">
    <source>
        <dbReference type="Proteomes" id="UP000282818"/>
    </source>
</evidence>
<evidence type="ECO:0000256" key="2">
    <source>
        <dbReference type="ARBA" id="ARBA00006434"/>
    </source>
</evidence>
<dbReference type="GO" id="GO:0006814">
    <property type="term" value="P:sodium ion transport"/>
    <property type="evidence" value="ECO:0007669"/>
    <property type="project" value="UniProtKB-KW"/>
</dbReference>
<dbReference type="EMBL" id="SACQ01000001">
    <property type="protein sequence ID" value="RVU32264.1"/>
    <property type="molecule type" value="Genomic_DNA"/>
</dbReference>
<keyword evidence="7 15" id="KW-1133">Transmembrane helix</keyword>
<protein>
    <recommendedName>
        <fullName evidence="18">Sodium:solute symporter</fullName>
    </recommendedName>
</protein>
<keyword evidence="6" id="KW-0769">Symport</keyword>
<evidence type="ECO:0000256" key="12">
    <source>
        <dbReference type="ARBA" id="ARBA00033708"/>
    </source>
</evidence>